<dbReference type="PANTHER" id="PTHR11452">
    <property type="entry name" value="ALPHA-GALACTOSIDASE/ALPHA-N-ACETYLGALACTOSAMINIDASE"/>
    <property type="match status" value="1"/>
</dbReference>
<dbReference type="SUPFAM" id="SSF51445">
    <property type="entry name" value="(Trans)glycosidases"/>
    <property type="match status" value="1"/>
</dbReference>
<dbReference type="FunFam" id="3.20.20.70:FF:000093">
    <property type="entry name" value="Alpha-galactosidase"/>
    <property type="match status" value="1"/>
</dbReference>
<comment type="similarity">
    <text evidence="2 9">Belongs to the glycosyl hydrolase 27 family.</text>
</comment>
<evidence type="ECO:0000256" key="4">
    <source>
        <dbReference type="ARBA" id="ARBA00022729"/>
    </source>
</evidence>
<evidence type="ECO:0000256" key="9">
    <source>
        <dbReference type="RuleBase" id="RU361168"/>
    </source>
</evidence>
<evidence type="ECO:0000256" key="6">
    <source>
        <dbReference type="ARBA" id="ARBA00023157"/>
    </source>
</evidence>
<dbReference type="EC" id="3.2.1.22" evidence="3 9"/>
<protein>
    <recommendedName>
        <fullName evidence="3 9">Alpha-galactosidase</fullName>
        <ecNumber evidence="3 9">3.2.1.22</ecNumber>
    </recommendedName>
    <alternativeName>
        <fullName evidence="9">Melibiase</fullName>
    </alternativeName>
</protein>
<dbReference type="KEGG" id="gra:105777054"/>
<evidence type="ECO:0000256" key="1">
    <source>
        <dbReference type="ARBA" id="ARBA00001255"/>
    </source>
</evidence>
<dbReference type="InterPro" id="IPR002241">
    <property type="entry name" value="Glyco_hydro_27"/>
</dbReference>
<dbReference type="EMBL" id="CM001750">
    <property type="protein sequence ID" value="KJB69469.1"/>
    <property type="molecule type" value="Genomic_DNA"/>
</dbReference>
<dbReference type="OMA" id="FGLYHDI"/>
<dbReference type="GO" id="GO:0005975">
    <property type="term" value="P:carbohydrate metabolic process"/>
    <property type="evidence" value="ECO:0007669"/>
    <property type="project" value="InterPro"/>
</dbReference>
<dbReference type="PROSITE" id="PS00512">
    <property type="entry name" value="ALPHA_GALACTOSIDASE"/>
    <property type="match status" value="1"/>
</dbReference>
<dbReference type="CDD" id="cd14792">
    <property type="entry name" value="GH27"/>
    <property type="match status" value="1"/>
</dbReference>
<keyword evidence="12" id="KW-1185">Reference proteome</keyword>
<feature type="domain" description="Alpha galactosidase C-terminal" evidence="10">
    <location>
        <begin position="368"/>
        <end position="443"/>
    </location>
</feature>
<comment type="function">
    <text evidence="8">May regulate leaf (and possibly other organ) development by functioning in cell wall loosening and cell wall expansion.</text>
</comment>
<organism evidence="11 12">
    <name type="scientific">Gossypium raimondii</name>
    <name type="common">Peruvian cotton</name>
    <name type="synonym">Gossypium klotzschianum subsp. raimondii</name>
    <dbReference type="NCBI Taxonomy" id="29730"/>
    <lineage>
        <taxon>Eukaryota</taxon>
        <taxon>Viridiplantae</taxon>
        <taxon>Streptophyta</taxon>
        <taxon>Embryophyta</taxon>
        <taxon>Tracheophyta</taxon>
        <taxon>Spermatophyta</taxon>
        <taxon>Magnoliopsida</taxon>
        <taxon>eudicotyledons</taxon>
        <taxon>Gunneridae</taxon>
        <taxon>Pentapetalae</taxon>
        <taxon>rosids</taxon>
        <taxon>malvids</taxon>
        <taxon>Malvales</taxon>
        <taxon>Malvaceae</taxon>
        <taxon>Malvoideae</taxon>
        <taxon>Gossypium</taxon>
    </lineage>
</organism>
<dbReference type="GO" id="GO:0004557">
    <property type="term" value="F:alpha-galactosidase activity"/>
    <property type="evidence" value="ECO:0007669"/>
    <property type="project" value="UniProtKB-EC"/>
</dbReference>
<dbReference type="Pfam" id="PF16499">
    <property type="entry name" value="Melibiase_2"/>
    <property type="match status" value="1"/>
</dbReference>
<dbReference type="GO" id="GO:0009505">
    <property type="term" value="C:plant-type cell wall"/>
    <property type="evidence" value="ECO:0007669"/>
    <property type="project" value="TreeGrafter"/>
</dbReference>
<dbReference type="Gene3D" id="3.20.20.70">
    <property type="entry name" value="Aldolase class I"/>
    <property type="match status" value="1"/>
</dbReference>
<keyword evidence="7 9" id="KW-0326">Glycosidase</keyword>
<evidence type="ECO:0000259" key="10">
    <source>
        <dbReference type="Pfam" id="PF17801"/>
    </source>
</evidence>
<dbReference type="InterPro" id="IPR041233">
    <property type="entry name" value="Melibiase_C"/>
</dbReference>
<keyword evidence="6 9" id="KW-1015">Disulfide bond</keyword>
<reference evidence="11 12" key="1">
    <citation type="journal article" date="2012" name="Nature">
        <title>Repeated polyploidization of Gossypium genomes and the evolution of spinnable cotton fibres.</title>
        <authorList>
            <person name="Paterson A.H."/>
            <person name="Wendel J.F."/>
            <person name="Gundlach H."/>
            <person name="Guo H."/>
            <person name="Jenkins J."/>
            <person name="Jin D."/>
            <person name="Llewellyn D."/>
            <person name="Showmaker K.C."/>
            <person name="Shu S."/>
            <person name="Udall J."/>
            <person name="Yoo M.J."/>
            <person name="Byers R."/>
            <person name="Chen W."/>
            <person name="Doron-Faigenboim A."/>
            <person name="Duke M.V."/>
            <person name="Gong L."/>
            <person name="Grimwood J."/>
            <person name="Grover C."/>
            <person name="Grupp K."/>
            <person name="Hu G."/>
            <person name="Lee T.H."/>
            <person name="Li J."/>
            <person name="Lin L."/>
            <person name="Liu T."/>
            <person name="Marler B.S."/>
            <person name="Page J.T."/>
            <person name="Roberts A.W."/>
            <person name="Romanel E."/>
            <person name="Sanders W.S."/>
            <person name="Szadkowski E."/>
            <person name="Tan X."/>
            <person name="Tang H."/>
            <person name="Xu C."/>
            <person name="Wang J."/>
            <person name="Wang Z."/>
            <person name="Zhang D."/>
            <person name="Zhang L."/>
            <person name="Ashrafi H."/>
            <person name="Bedon F."/>
            <person name="Bowers J.E."/>
            <person name="Brubaker C.L."/>
            <person name="Chee P.W."/>
            <person name="Das S."/>
            <person name="Gingle A.R."/>
            <person name="Haigler C.H."/>
            <person name="Harker D."/>
            <person name="Hoffmann L.V."/>
            <person name="Hovav R."/>
            <person name="Jones D.C."/>
            <person name="Lemke C."/>
            <person name="Mansoor S."/>
            <person name="ur Rahman M."/>
            <person name="Rainville L.N."/>
            <person name="Rambani A."/>
            <person name="Reddy U.K."/>
            <person name="Rong J.K."/>
            <person name="Saranga Y."/>
            <person name="Scheffler B.E."/>
            <person name="Scheffler J.A."/>
            <person name="Stelly D.M."/>
            <person name="Triplett B.A."/>
            <person name="Van Deynze A."/>
            <person name="Vaslin M.F."/>
            <person name="Waghmare V.N."/>
            <person name="Walford S.A."/>
            <person name="Wright R.J."/>
            <person name="Zaki E.A."/>
            <person name="Zhang T."/>
            <person name="Dennis E.S."/>
            <person name="Mayer K.F."/>
            <person name="Peterson D.G."/>
            <person name="Rokhsar D.S."/>
            <person name="Wang X."/>
            <person name="Schmutz J."/>
        </authorList>
    </citation>
    <scope>NUCLEOTIDE SEQUENCE [LARGE SCALE GENOMIC DNA]</scope>
</reference>
<dbReference type="OrthoDB" id="5795902at2759"/>
<dbReference type="Gene3D" id="2.60.40.1180">
    <property type="entry name" value="Golgi alpha-mannosidase II"/>
    <property type="match status" value="1"/>
</dbReference>
<gene>
    <name evidence="11" type="ORF">B456_011G025100</name>
</gene>
<sequence length="449" mass="50044">MPCLKDCPLPISISPFLLHRFNSISPFFISHHPSLPLSLYSMGLTMPFLFASLFHLLWHVHQVTASSPVNSTHRSQQAYTHSLLANGVARNPPMGWNSWNHFHCDIDEKTIKSTVDAIVSTGLARLGYKYVNLDDCWAEGERDNAGNLRAKASTFPSGIKALADYVHSKGLKLGIYADAGKRTCSNKMPGSLGHEYQDARTFAEWGVDYLKYDNCYNDGSKPQTRYAAMSRALRNAGRPILFSLCEWGQEDPAKWAGSYGHTWRTTGDINDTWASITSIADSNNIWGRYAGPGRWNDPDMLEVGNGGMNIEEYRSHFSIWALMKAPLLIGCDVRSASKETLTILGNKEVIDVNQDSLGVQGRKIRSNGGLEVWAGPLSGKRVVVVLWNRSQARAIISVKWREIGLSPSTPVAIRDLWKHSFVSMNKRYRMGAYVAGHACKMYIMTPVRG</sequence>
<proteinExistence type="inferred from homology"/>
<evidence type="ECO:0000256" key="7">
    <source>
        <dbReference type="ARBA" id="ARBA00023295"/>
    </source>
</evidence>
<comment type="catalytic activity">
    <reaction evidence="1 9">
        <text>Hydrolysis of terminal, non-reducing alpha-D-galactose residues in alpha-D-galactosides, including galactose oligosaccharides, galactomannans and galactolipids.</text>
        <dbReference type="EC" id="3.2.1.22"/>
    </reaction>
</comment>
<dbReference type="Gramene" id="KJB69469">
    <property type="protein sequence ID" value="KJB69469"/>
    <property type="gene ID" value="B456_011G025100"/>
</dbReference>
<dbReference type="InterPro" id="IPR013780">
    <property type="entry name" value="Glyco_hydro_b"/>
</dbReference>
<dbReference type="FunFam" id="2.60.40.1180:FF:000008">
    <property type="entry name" value="Alpha-galactosidase"/>
    <property type="match status" value="1"/>
</dbReference>
<dbReference type="InterPro" id="IPR017853">
    <property type="entry name" value="GH"/>
</dbReference>
<dbReference type="Proteomes" id="UP000032304">
    <property type="component" value="Chromosome 11"/>
</dbReference>
<dbReference type="PANTHER" id="PTHR11452:SF36">
    <property type="entry name" value="ALPHA-GALACTOSIDASE"/>
    <property type="match status" value="1"/>
</dbReference>
<dbReference type="InterPro" id="IPR000111">
    <property type="entry name" value="Glyco_hydro_27/36_CS"/>
</dbReference>
<evidence type="ECO:0000313" key="11">
    <source>
        <dbReference type="EMBL" id="KJB69469.1"/>
    </source>
</evidence>
<keyword evidence="5 9" id="KW-0378">Hydrolase</keyword>
<dbReference type="InterPro" id="IPR013785">
    <property type="entry name" value="Aldolase_TIM"/>
</dbReference>
<dbReference type="PRINTS" id="PR00740">
    <property type="entry name" value="GLHYDRLASE27"/>
</dbReference>
<dbReference type="AlphaFoldDB" id="A0A0D2ULD1"/>
<dbReference type="SUPFAM" id="SSF51011">
    <property type="entry name" value="Glycosyl hydrolase domain"/>
    <property type="match status" value="1"/>
</dbReference>
<dbReference type="STRING" id="29730.A0A0D2ULD1"/>
<evidence type="ECO:0000256" key="5">
    <source>
        <dbReference type="ARBA" id="ARBA00022801"/>
    </source>
</evidence>
<evidence type="ECO:0000256" key="2">
    <source>
        <dbReference type="ARBA" id="ARBA00009743"/>
    </source>
</evidence>
<keyword evidence="4" id="KW-0732">Signal</keyword>
<name>A0A0D2ULD1_GOSRA</name>
<evidence type="ECO:0000313" key="12">
    <source>
        <dbReference type="Proteomes" id="UP000032304"/>
    </source>
</evidence>
<accession>A0A0D2ULD1</accession>
<evidence type="ECO:0000256" key="8">
    <source>
        <dbReference type="ARBA" id="ARBA00056259"/>
    </source>
</evidence>
<dbReference type="Pfam" id="PF17801">
    <property type="entry name" value="Melibiase_C"/>
    <property type="match status" value="1"/>
</dbReference>
<evidence type="ECO:0000256" key="3">
    <source>
        <dbReference type="ARBA" id="ARBA00012755"/>
    </source>
</evidence>
<dbReference type="eggNOG" id="KOG2366">
    <property type="taxonomic scope" value="Eukaryota"/>
</dbReference>